<dbReference type="RefSeq" id="WP_250932268.1">
    <property type="nucleotide sequence ID" value="NZ_JAMQBK010000083.1"/>
</dbReference>
<gene>
    <name evidence="4" type="ORF">NB063_27515</name>
</gene>
<dbReference type="Pfam" id="PF00023">
    <property type="entry name" value="Ank"/>
    <property type="match status" value="1"/>
</dbReference>
<dbReference type="Pfam" id="PF12796">
    <property type="entry name" value="Ank_2"/>
    <property type="match status" value="1"/>
</dbReference>
<evidence type="ECO:0000256" key="1">
    <source>
        <dbReference type="ARBA" id="ARBA00022737"/>
    </source>
</evidence>
<keyword evidence="2 3" id="KW-0040">ANK repeat</keyword>
<proteinExistence type="predicted"/>
<dbReference type="PANTHER" id="PTHR24198:SF194">
    <property type="entry name" value="INVERSIN-A"/>
    <property type="match status" value="1"/>
</dbReference>
<protein>
    <submittedName>
        <fullName evidence="4">Ankyrin repeat domain-containing protein</fullName>
    </submittedName>
</protein>
<dbReference type="EMBL" id="JAMQBK010000083">
    <property type="protein sequence ID" value="MCM2374384.1"/>
    <property type="molecule type" value="Genomic_DNA"/>
</dbReference>
<reference evidence="4 5" key="1">
    <citation type="journal article" date="2022" name="Syst. Appl. Microbiol.">
        <title>Rhodopirellula aestuarii sp. nov., a novel member of the genus Rhodopirellula isolated from brackish sediments collected in the Tagus River estuary, Portugal.</title>
        <authorList>
            <person name="Vitorino I.R."/>
            <person name="Klimek D."/>
            <person name="Calusinska M."/>
            <person name="Lobo-da-Cunha A."/>
            <person name="Vasconcelos V."/>
            <person name="Lage O.M."/>
        </authorList>
    </citation>
    <scope>NUCLEOTIDE SEQUENCE [LARGE SCALE GENOMIC DNA]</scope>
    <source>
        <strain evidence="4 5">ICT_H3.1</strain>
    </source>
</reference>
<dbReference type="InterPro" id="IPR036770">
    <property type="entry name" value="Ankyrin_rpt-contain_sf"/>
</dbReference>
<evidence type="ECO:0000313" key="4">
    <source>
        <dbReference type="EMBL" id="MCM2374384.1"/>
    </source>
</evidence>
<evidence type="ECO:0000256" key="3">
    <source>
        <dbReference type="PROSITE-ProRule" id="PRU00023"/>
    </source>
</evidence>
<dbReference type="SUPFAM" id="SSF48403">
    <property type="entry name" value="Ankyrin repeat"/>
    <property type="match status" value="1"/>
</dbReference>
<evidence type="ECO:0000313" key="5">
    <source>
        <dbReference type="Proteomes" id="UP001202961"/>
    </source>
</evidence>
<dbReference type="Proteomes" id="UP001202961">
    <property type="component" value="Unassembled WGS sequence"/>
</dbReference>
<feature type="repeat" description="ANK" evidence="3">
    <location>
        <begin position="157"/>
        <end position="199"/>
    </location>
</feature>
<feature type="repeat" description="ANK" evidence="3">
    <location>
        <begin position="90"/>
        <end position="122"/>
    </location>
</feature>
<name>A0ABT0UBY5_9BACT</name>
<keyword evidence="5" id="KW-1185">Reference proteome</keyword>
<dbReference type="InterPro" id="IPR002110">
    <property type="entry name" value="Ankyrin_rpt"/>
</dbReference>
<dbReference type="SMART" id="SM00248">
    <property type="entry name" value="ANK"/>
    <property type="match status" value="4"/>
</dbReference>
<dbReference type="PRINTS" id="PR01415">
    <property type="entry name" value="ANKYRIN"/>
</dbReference>
<accession>A0ABT0UBY5</accession>
<dbReference type="PANTHER" id="PTHR24198">
    <property type="entry name" value="ANKYRIN REPEAT AND PROTEIN KINASE DOMAIN-CONTAINING PROTEIN"/>
    <property type="match status" value="1"/>
</dbReference>
<comment type="caution">
    <text evidence="4">The sequence shown here is derived from an EMBL/GenBank/DDBJ whole genome shotgun (WGS) entry which is preliminary data.</text>
</comment>
<dbReference type="PROSITE" id="PS50297">
    <property type="entry name" value="ANK_REP_REGION"/>
    <property type="match status" value="2"/>
</dbReference>
<evidence type="ECO:0000256" key="2">
    <source>
        <dbReference type="ARBA" id="ARBA00023043"/>
    </source>
</evidence>
<dbReference type="Gene3D" id="1.25.40.20">
    <property type="entry name" value="Ankyrin repeat-containing domain"/>
    <property type="match status" value="1"/>
</dbReference>
<organism evidence="4 5">
    <name type="scientific">Aporhodopirellula aestuarii</name>
    <dbReference type="NCBI Taxonomy" id="2950107"/>
    <lineage>
        <taxon>Bacteria</taxon>
        <taxon>Pseudomonadati</taxon>
        <taxon>Planctomycetota</taxon>
        <taxon>Planctomycetia</taxon>
        <taxon>Pirellulales</taxon>
        <taxon>Pirellulaceae</taxon>
        <taxon>Aporhodopirellula</taxon>
    </lineage>
</organism>
<keyword evidence="1" id="KW-0677">Repeat</keyword>
<sequence length="232" mass="25242">MLEFARNIPMHVAGEFRWLQQLAIPRRRPLIGVPLHQYGHSTLESSDQTMPAVDTLIELIRDHRSMDALRMLEASPALATEHSDRPGELHGASPLHWAAHHNAPEVCQCLIEHGANVNDSASAWWLTPLSWGADAGSAEAVEVLLKYGADVNQDAIVGTTALHAVAMGGSTQGKGDPNAYKRTAEILIRNGADINRRTNKHRTPLDEAIDNENDAVAKVLRQHGALASNTSN</sequence>
<dbReference type="PROSITE" id="PS50088">
    <property type="entry name" value="ANK_REPEAT"/>
    <property type="match status" value="3"/>
</dbReference>
<feature type="repeat" description="ANK" evidence="3">
    <location>
        <begin position="127"/>
        <end position="156"/>
    </location>
</feature>